<name>A0ABZ1C3W9_9BACT</name>
<keyword evidence="1" id="KW-0378">Hydrolase</keyword>
<dbReference type="RefSeq" id="WP_221031652.1">
    <property type="nucleotide sequence ID" value="NZ_CP139781.1"/>
</dbReference>
<dbReference type="PANTHER" id="PTHR20935">
    <property type="entry name" value="PHOSPHOGLYCERATE MUTASE-RELATED"/>
    <property type="match status" value="1"/>
</dbReference>
<evidence type="ECO:0000256" key="1">
    <source>
        <dbReference type="ARBA" id="ARBA00022801"/>
    </source>
</evidence>
<sequence length="166" mass="18354">MRLFLIRHAHAEAAATDALRALSERGRQQTAHVASFFRHNAHLRPGQVWHSPLRRAYETANALVTGLEIDAPLVETDGLLPGDAPTLMATRLAAYPPVHDIALVGHEPHLGCLASLLVSNRASPSLFHFKKAAVLCLRRSDKTHSATTLPRWRVDWHLPPLLIPET</sequence>
<dbReference type="InterPro" id="IPR029033">
    <property type="entry name" value="His_PPase_superfam"/>
</dbReference>
<dbReference type="CDD" id="cd07067">
    <property type="entry name" value="HP_PGM_like"/>
    <property type="match status" value="1"/>
</dbReference>
<protein>
    <submittedName>
        <fullName evidence="2">Histidine phosphatase family protein</fullName>
    </submittedName>
</protein>
<dbReference type="Pfam" id="PF00300">
    <property type="entry name" value="His_Phos_1"/>
    <property type="match status" value="1"/>
</dbReference>
<dbReference type="SMART" id="SM00855">
    <property type="entry name" value="PGAM"/>
    <property type="match status" value="1"/>
</dbReference>
<dbReference type="SUPFAM" id="SSF53254">
    <property type="entry name" value="Phosphoglycerate mutase-like"/>
    <property type="match status" value="1"/>
</dbReference>
<dbReference type="InterPro" id="IPR051021">
    <property type="entry name" value="Mito_Ser/Thr_phosphatase"/>
</dbReference>
<keyword evidence="3" id="KW-1185">Reference proteome</keyword>
<dbReference type="Proteomes" id="UP000738431">
    <property type="component" value="Chromosome"/>
</dbReference>
<proteinExistence type="predicted"/>
<reference evidence="2 3" key="2">
    <citation type="submission" date="2023-12" db="EMBL/GenBank/DDBJ databases">
        <title>Description of an unclassified Opitutus bacterium of Verrucomicrobiota.</title>
        <authorList>
            <person name="Zhang D.-F."/>
        </authorList>
    </citation>
    <scope>NUCLEOTIDE SEQUENCE [LARGE SCALE GENOMIC DNA]</scope>
    <source>
        <strain evidence="2 3">WL0086</strain>
    </source>
</reference>
<dbReference type="InterPro" id="IPR013078">
    <property type="entry name" value="His_Pase_superF_clade-1"/>
</dbReference>
<dbReference type="Gene3D" id="3.40.50.1240">
    <property type="entry name" value="Phosphoglycerate mutase-like"/>
    <property type="match status" value="1"/>
</dbReference>
<organism evidence="2 3">
    <name type="scientific">Actomonas aquatica</name>
    <dbReference type="NCBI Taxonomy" id="2866162"/>
    <lineage>
        <taxon>Bacteria</taxon>
        <taxon>Pseudomonadati</taxon>
        <taxon>Verrucomicrobiota</taxon>
        <taxon>Opitutia</taxon>
        <taxon>Opitutales</taxon>
        <taxon>Opitutaceae</taxon>
        <taxon>Actomonas</taxon>
    </lineage>
</organism>
<evidence type="ECO:0000313" key="3">
    <source>
        <dbReference type="Proteomes" id="UP000738431"/>
    </source>
</evidence>
<evidence type="ECO:0000313" key="2">
    <source>
        <dbReference type="EMBL" id="WRQ86146.1"/>
    </source>
</evidence>
<reference evidence="2 3" key="1">
    <citation type="submission" date="2021-08" db="EMBL/GenBank/DDBJ databases">
        <authorList>
            <person name="Zhang D."/>
            <person name="Zhang A."/>
            <person name="Wang L."/>
        </authorList>
    </citation>
    <scope>NUCLEOTIDE SEQUENCE [LARGE SCALE GENOMIC DNA]</scope>
    <source>
        <strain evidence="2 3">WL0086</strain>
    </source>
</reference>
<dbReference type="EMBL" id="CP139781">
    <property type="protein sequence ID" value="WRQ86146.1"/>
    <property type="molecule type" value="Genomic_DNA"/>
</dbReference>
<accession>A0ABZ1C3W9</accession>
<gene>
    <name evidence="2" type="ORF">K1X11_015125</name>
</gene>